<feature type="domain" description="Helix-turn-helix" evidence="1">
    <location>
        <begin position="5"/>
        <end position="56"/>
    </location>
</feature>
<protein>
    <submittedName>
        <fullName evidence="2">Excisionase family DNA binding domain-containing protein</fullName>
    </submittedName>
</protein>
<dbReference type="EMBL" id="AGWN01000001">
    <property type="protein sequence ID" value="EPD30800.1"/>
    <property type="molecule type" value="Genomic_DNA"/>
</dbReference>
<dbReference type="InterPro" id="IPR041657">
    <property type="entry name" value="HTH_17"/>
</dbReference>
<keyword evidence="3" id="KW-1185">Reference proteome</keyword>
<dbReference type="Proteomes" id="UP000014387">
    <property type="component" value="Unassembled WGS sequence"/>
</dbReference>
<dbReference type="RefSeq" id="WP_016443912.1">
    <property type="nucleotide sequence ID" value="NZ_KE150266.1"/>
</dbReference>
<dbReference type="SUPFAM" id="SSF46955">
    <property type="entry name" value="Putative DNA-binding domain"/>
    <property type="match status" value="1"/>
</dbReference>
<accession>A0A9W5VWE9</accession>
<evidence type="ECO:0000259" key="1">
    <source>
        <dbReference type="Pfam" id="PF12728"/>
    </source>
</evidence>
<dbReference type="GO" id="GO:0003677">
    <property type="term" value="F:DNA binding"/>
    <property type="evidence" value="ECO:0007669"/>
    <property type="project" value="InterPro"/>
</dbReference>
<dbReference type="OrthoDB" id="5524782at2"/>
<sequence>MSQRFLTIADVAETLNLSQSATRALLSSGELPAIQVGGKRTWRIEASELERYIERQYAATRERIESGKI</sequence>
<comment type="caution">
    <text evidence="2">The sequence shown here is derived from an EMBL/GenBank/DDBJ whole genome shotgun (WGS) entry which is preliminary data.</text>
</comment>
<dbReference type="InterPro" id="IPR009061">
    <property type="entry name" value="DNA-bd_dom_put_sf"/>
</dbReference>
<dbReference type="Pfam" id="PF12728">
    <property type="entry name" value="HTH_17"/>
    <property type="match status" value="1"/>
</dbReference>
<organism evidence="2 3">
    <name type="scientific">Gleimia europaea ACS-120-V-Col10b</name>
    <dbReference type="NCBI Taxonomy" id="883069"/>
    <lineage>
        <taxon>Bacteria</taxon>
        <taxon>Bacillati</taxon>
        <taxon>Actinomycetota</taxon>
        <taxon>Actinomycetes</taxon>
        <taxon>Actinomycetales</taxon>
        <taxon>Actinomycetaceae</taxon>
        <taxon>Gleimia</taxon>
    </lineage>
</organism>
<gene>
    <name evidence="2" type="ORF">HMPREF9238_00555</name>
</gene>
<reference evidence="2 3" key="1">
    <citation type="submission" date="2013-05" db="EMBL/GenBank/DDBJ databases">
        <title>The Genome Sequence of Actinomyces europaeus ACS-120-V-COL10B.</title>
        <authorList>
            <consortium name="The Broad Institute Genomics Platform"/>
            <person name="Earl A."/>
            <person name="Ward D."/>
            <person name="Feldgarden M."/>
            <person name="Gevers D."/>
            <person name="Saerens B."/>
            <person name="Vaneechoutte M."/>
            <person name="Walker B."/>
            <person name="Young S."/>
            <person name="Zeng Q."/>
            <person name="Gargeya S."/>
            <person name="Fitzgerald M."/>
            <person name="Haas B."/>
            <person name="Abouelleil A."/>
            <person name="Allen A.W."/>
            <person name="Alvarado L."/>
            <person name="Arachchi H.M."/>
            <person name="Berlin A.M."/>
            <person name="Chapman S.B."/>
            <person name="Gainer-Dewar J."/>
            <person name="Goldberg J."/>
            <person name="Griggs A."/>
            <person name="Gujja S."/>
            <person name="Hansen M."/>
            <person name="Howarth C."/>
            <person name="Imamovic A."/>
            <person name="Ireland A."/>
            <person name="Larimer J."/>
            <person name="McCowan C."/>
            <person name="Murphy C."/>
            <person name="Pearson M."/>
            <person name="Poon T.W."/>
            <person name="Priest M."/>
            <person name="Roberts A."/>
            <person name="Saif S."/>
            <person name="Shea T."/>
            <person name="Sisk P."/>
            <person name="Sykes S."/>
            <person name="Wortman J."/>
            <person name="Nusbaum C."/>
            <person name="Birren B."/>
        </authorList>
    </citation>
    <scope>NUCLEOTIDE SEQUENCE [LARGE SCALE GENOMIC DNA]</scope>
    <source>
        <strain evidence="2 3">ACS-120-V-Col10b</strain>
    </source>
</reference>
<proteinExistence type="predicted"/>
<dbReference type="NCBIfam" id="TIGR01764">
    <property type="entry name" value="excise"/>
    <property type="match status" value="1"/>
</dbReference>
<name>A0A9W5VWE9_9ACTO</name>
<dbReference type="InterPro" id="IPR010093">
    <property type="entry name" value="SinI_DNA-bd"/>
</dbReference>
<evidence type="ECO:0000313" key="2">
    <source>
        <dbReference type="EMBL" id="EPD30800.1"/>
    </source>
</evidence>
<evidence type="ECO:0000313" key="3">
    <source>
        <dbReference type="Proteomes" id="UP000014387"/>
    </source>
</evidence>
<dbReference type="AlphaFoldDB" id="A0A9W5VWE9"/>